<comment type="caution">
    <text evidence="2">The sequence shown here is derived from an EMBL/GenBank/DDBJ whole genome shotgun (WGS) entry which is preliminary data.</text>
</comment>
<evidence type="ECO:0000259" key="1">
    <source>
        <dbReference type="Pfam" id="PF21806"/>
    </source>
</evidence>
<organism evidence="2 3">
    <name type="scientific">Pilimelia anulata</name>
    <dbReference type="NCBI Taxonomy" id="53371"/>
    <lineage>
        <taxon>Bacteria</taxon>
        <taxon>Bacillati</taxon>
        <taxon>Actinomycetota</taxon>
        <taxon>Actinomycetes</taxon>
        <taxon>Micromonosporales</taxon>
        <taxon>Micromonosporaceae</taxon>
        <taxon>Pilimelia</taxon>
    </lineage>
</organism>
<dbReference type="Proteomes" id="UP000649739">
    <property type="component" value="Unassembled WGS sequence"/>
</dbReference>
<reference evidence="2" key="1">
    <citation type="journal article" date="2014" name="Int. J. Syst. Evol. Microbiol.">
        <title>Complete genome sequence of Corynebacterium casei LMG S-19264T (=DSM 44701T), isolated from a smear-ripened cheese.</title>
        <authorList>
            <consortium name="US DOE Joint Genome Institute (JGI-PGF)"/>
            <person name="Walter F."/>
            <person name="Albersmeier A."/>
            <person name="Kalinowski J."/>
            <person name="Ruckert C."/>
        </authorList>
    </citation>
    <scope>NUCLEOTIDE SEQUENCE</scope>
    <source>
        <strain evidence="2">JCM 3090</strain>
    </source>
</reference>
<proteinExistence type="predicted"/>
<name>A0A8J3B7S1_9ACTN</name>
<sequence>MHLIGLDDFRSRYRSVRRRFVHIELRDSYGIEAEDEPFQRWKAGDPDAHRLDGWCDVVRGMASRGVRMRRIKIVYEPLSDYQRFIRDASHVIPGAGEDIRWVNRREAATVMMPPTDFWVLDDNAVMFTFHSGSGGGHEYGLSEDPTVVRRCASAFDAAWDVATPHGEYRPGS</sequence>
<protein>
    <recommendedName>
        <fullName evidence="1">DUF6879 domain-containing protein</fullName>
    </recommendedName>
</protein>
<dbReference type="EMBL" id="BMQB01000001">
    <property type="protein sequence ID" value="GGJ79922.1"/>
    <property type="molecule type" value="Genomic_DNA"/>
</dbReference>
<reference evidence="2" key="2">
    <citation type="submission" date="2020-09" db="EMBL/GenBank/DDBJ databases">
        <authorList>
            <person name="Sun Q."/>
            <person name="Ohkuma M."/>
        </authorList>
    </citation>
    <scope>NUCLEOTIDE SEQUENCE</scope>
    <source>
        <strain evidence="2">JCM 3090</strain>
    </source>
</reference>
<accession>A0A8J3B7S1</accession>
<dbReference type="Pfam" id="PF21806">
    <property type="entry name" value="DUF6879"/>
    <property type="match status" value="1"/>
</dbReference>
<evidence type="ECO:0000313" key="2">
    <source>
        <dbReference type="EMBL" id="GGJ79922.1"/>
    </source>
</evidence>
<dbReference type="InterPro" id="IPR049244">
    <property type="entry name" value="DUF6879"/>
</dbReference>
<feature type="domain" description="DUF6879" evidence="1">
    <location>
        <begin position="7"/>
        <end position="169"/>
    </location>
</feature>
<dbReference type="RefSeq" id="WP_229783277.1">
    <property type="nucleotide sequence ID" value="NZ_BMQB01000001.1"/>
</dbReference>
<keyword evidence="3" id="KW-1185">Reference proteome</keyword>
<dbReference type="AlphaFoldDB" id="A0A8J3B7S1"/>
<evidence type="ECO:0000313" key="3">
    <source>
        <dbReference type="Proteomes" id="UP000649739"/>
    </source>
</evidence>
<gene>
    <name evidence="2" type="ORF">GCM10010123_07230</name>
</gene>